<dbReference type="InterPro" id="IPR036691">
    <property type="entry name" value="Endo/exonu/phosph_ase_sf"/>
</dbReference>
<protein>
    <submittedName>
        <fullName evidence="3">Protein angel</fullName>
    </submittedName>
</protein>
<keyword evidence="2" id="KW-1185">Reference proteome</keyword>
<organism evidence="2 3">
    <name type="scientific">Nicrophorus vespilloides</name>
    <name type="common">Boreal carrion beetle</name>
    <dbReference type="NCBI Taxonomy" id="110193"/>
    <lineage>
        <taxon>Eukaryota</taxon>
        <taxon>Metazoa</taxon>
        <taxon>Ecdysozoa</taxon>
        <taxon>Arthropoda</taxon>
        <taxon>Hexapoda</taxon>
        <taxon>Insecta</taxon>
        <taxon>Pterygota</taxon>
        <taxon>Neoptera</taxon>
        <taxon>Endopterygota</taxon>
        <taxon>Coleoptera</taxon>
        <taxon>Polyphaga</taxon>
        <taxon>Staphyliniformia</taxon>
        <taxon>Silphidae</taxon>
        <taxon>Nicrophorinae</taxon>
        <taxon>Nicrophorus</taxon>
    </lineage>
</organism>
<dbReference type="Pfam" id="PF03372">
    <property type="entry name" value="Exo_endo_phos"/>
    <property type="match status" value="1"/>
</dbReference>
<dbReference type="InterPro" id="IPR050410">
    <property type="entry name" value="CCR4/nocturin_mRNA_transcr"/>
</dbReference>
<dbReference type="RefSeq" id="XP_017767865.1">
    <property type="nucleotide sequence ID" value="XM_017912376.1"/>
</dbReference>
<evidence type="ECO:0000313" key="2">
    <source>
        <dbReference type="Proteomes" id="UP000695000"/>
    </source>
</evidence>
<sequence>MDFPQTTQSKFQNASTLTRQDLSVKEKLGSDFRQWQQVNRSRGQPSENSVTFKIMSYNVLAQDLLERHRNLYKDNAQSCLKWNFRFEKIYNEIKRHNCDILCLQEVQQNHLDSYYRKYLSELGYNTILYKKRTGDCPDGCAIFYNSNLFTLIESQTVEYFQPNVSVLNKDNIGLIAKFAPIGYEYCSFIVATTHLLYNPNRHDIRLAQIQLFLAEIDRVSFNVSHHVPVIITGDFNSMYNYAPVRLLLTAKCPFDNVQKNGLLPYQLGVSDNCQHVRLVAARRKKPYMSQEMQRKYVHLHHGDYPQATDNLKENNSLFNTGYLTHNFAFKSIYDNPSAEATTYQNRWLTVDYIFYSGRNASKSPNKNHFKEDKLVLLSRYSLPVGSKLPSVTIPNENLGSDHLSLMAEFKLIL</sequence>
<name>A0ABM1LZW5_NICVS</name>
<dbReference type="GeneID" id="108556316"/>
<dbReference type="Proteomes" id="UP000695000">
    <property type="component" value="Unplaced"/>
</dbReference>
<dbReference type="PANTHER" id="PTHR12121">
    <property type="entry name" value="CARBON CATABOLITE REPRESSOR PROTEIN 4"/>
    <property type="match status" value="1"/>
</dbReference>
<gene>
    <name evidence="3" type="primary">LOC108556316</name>
</gene>
<reference evidence="3" key="1">
    <citation type="submission" date="2025-08" db="UniProtKB">
        <authorList>
            <consortium name="RefSeq"/>
        </authorList>
    </citation>
    <scope>IDENTIFICATION</scope>
    <source>
        <tissue evidence="3">Whole Larva</tissue>
    </source>
</reference>
<dbReference type="Gene3D" id="3.60.10.10">
    <property type="entry name" value="Endonuclease/exonuclease/phosphatase"/>
    <property type="match status" value="1"/>
</dbReference>
<evidence type="ECO:0000259" key="1">
    <source>
        <dbReference type="Pfam" id="PF03372"/>
    </source>
</evidence>
<dbReference type="InterPro" id="IPR005135">
    <property type="entry name" value="Endo/exonuclease/phosphatase"/>
</dbReference>
<dbReference type="PANTHER" id="PTHR12121:SF34">
    <property type="entry name" value="PROTEIN ANGEL"/>
    <property type="match status" value="1"/>
</dbReference>
<accession>A0ABM1LZW5</accession>
<evidence type="ECO:0000313" key="3">
    <source>
        <dbReference type="RefSeq" id="XP_017767865.1"/>
    </source>
</evidence>
<dbReference type="SUPFAM" id="SSF56219">
    <property type="entry name" value="DNase I-like"/>
    <property type="match status" value="1"/>
</dbReference>
<feature type="domain" description="Endonuclease/exonuclease/phosphatase" evidence="1">
    <location>
        <begin position="56"/>
        <end position="357"/>
    </location>
</feature>
<proteinExistence type="predicted"/>